<dbReference type="EMBL" id="CP060204">
    <property type="protein sequence ID" value="QNH53571.1"/>
    <property type="molecule type" value="Genomic_DNA"/>
</dbReference>
<name>A0A7G7VHH8_9FIRM</name>
<evidence type="ECO:0000313" key="3">
    <source>
        <dbReference type="Proteomes" id="UP000515480"/>
    </source>
</evidence>
<dbReference type="RefSeq" id="WP_009439572.1">
    <property type="nucleotide sequence ID" value="NZ_CP060204.1"/>
</dbReference>
<dbReference type="Gene3D" id="1.20.1300.10">
    <property type="entry name" value="Fumarate reductase/succinate dehydrogenase, transmembrane subunit"/>
    <property type="match status" value="1"/>
</dbReference>
<dbReference type="AlphaFoldDB" id="A0A7G7VHH8"/>
<dbReference type="Proteomes" id="UP000515480">
    <property type="component" value="Chromosome"/>
</dbReference>
<feature type="transmembrane region" description="Helical" evidence="1">
    <location>
        <begin position="101"/>
        <end position="120"/>
    </location>
</feature>
<keyword evidence="3" id="KW-1185">Reference proteome</keyword>
<dbReference type="SUPFAM" id="SSF81343">
    <property type="entry name" value="Fumarate reductase respiratory complex transmembrane subunits"/>
    <property type="match status" value="1"/>
</dbReference>
<accession>A0A7G7VHH8</accession>
<organism evidence="2 3">
    <name type="scientific">Selenomonas timonae</name>
    <dbReference type="NCBI Taxonomy" id="2754044"/>
    <lineage>
        <taxon>Bacteria</taxon>
        <taxon>Bacillati</taxon>
        <taxon>Bacillota</taxon>
        <taxon>Negativicutes</taxon>
        <taxon>Selenomonadales</taxon>
        <taxon>Selenomonadaceae</taxon>
        <taxon>Selenomonas</taxon>
    </lineage>
</organism>
<dbReference type="KEGG" id="stim:H1B31_06595"/>
<gene>
    <name evidence="2" type="ORF">H1B31_06595</name>
</gene>
<feature type="transmembrane region" description="Helical" evidence="1">
    <location>
        <begin position="144"/>
        <end position="164"/>
    </location>
</feature>
<feature type="transmembrane region" description="Helical" evidence="1">
    <location>
        <begin position="61"/>
        <end position="80"/>
    </location>
</feature>
<evidence type="ECO:0000313" key="2">
    <source>
        <dbReference type="EMBL" id="QNH53571.1"/>
    </source>
</evidence>
<protein>
    <submittedName>
        <fullName evidence="2">Succinate dehydrogenase</fullName>
    </submittedName>
</protein>
<proteinExistence type="predicted"/>
<keyword evidence="1" id="KW-0812">Transmembrane</keyword>
<keyword evidence="1" id="KW-1133">Transmembrane helix</keyword>
<sequence length="210" mass="23880">MFHTTFYMRRLHSLVGLVIIGVFLFEHVFTNSTVLNGAKAFNDALAMMDLIPRPVFYGLEIFAIAVPILFHAIYGIYIAAQAKNNPSNYGYVRNWQFAVQRYTAWLLIPFLIWHVGYMRVWEKGVMGTHINYDLLYTYFVSGDYAILHTVLYTLGMLAAIFHFCNGISTFCMTWGIAKGPRAQSVINALSMGLCTLMSLVTLAFMGSYFM</sequence>
<dbReference type="InterPro" id="IPR034804">
    <property type="entry name" value="SQR/QFR_C/D"/>
</dbReference>
<dbReference type="GO" id="GO:0016020">
    <property type="term" value="C:membrane"/>
    <property type="evidence" value="ECO:0007669"/>
    <property type="project" value="InterPro"/>
</dbReference>
<evidence type="ECO:0000256" key="1">
    <source>
        <dbReference type="SAM" id="Phobius"/>
    </source>
</evidence>
<reference evidence="2 3" key="1">
    <citation type="submission" date="2020-07" db="EMBL/GenBank/DDBJ databases">
        <title>Complete genome and description of Selenomonas timonensis sp. nov., a new bacterium isolated from a gingivitis subject.</title>
        <authorList>
            <person name="Antezack A."/>
        </authorList>
    </citation>
    <scope>NUCLEOTIDE SEQUENCE [LARGE SCALE GENOMIC DNA]</scope>
    <source>
        <strain evidence="2 3">Marseille-Q3039</strain>
    </source>
</reference>
<feature type="transmembrane region" description="Helical" evidence="1">
    <location>
        <begin position="185"/>
        <end position="209"/>
    </location>
</feature>
<keyword evidence="1" id="KW-0472">Membrane</keyword>